<reference evidence="1 2" key="1">
    <citation type="journal article" date="2017" name="Nat. Ecol. Evol.">
        <title>Scallop genome provides insights into evolution of bilaterian karyotype and development.</title>
        <authorList>
            <person name="Wang S."/>
            <person name="Zhang J."/>
            <person name="Jiao W."/>
            <person name="Li J."/>
            <person name="Xun X."/>
            <person name="Sun Y."/>
            <person name="Guo X."/>
            <person name="Huan P."/>
            <person name="Dong B."/>
            <person name="Zhang L."/>
            <person name="Hu X."/>
            <person name="Sun X."/>
            <person name="Wang J."/>
            <person name="Zhao C."/>
            <person name="Wang Y."/>
            <person name="Wang D."/>
            <person name="Huang X."/>
            <person name="Wang R."/>
            <person name="Lv J."/>
            <person name="Li Y."/>
            <person name="Zhang Z."/>
            <person name="Liu B."/>
            <person name="Lu W."/>
            <person name="Hui Y."/>
            <person name="Liang J."/>
            <person name="Zhou Z."/>
            <person name="Hou R."/>
            <person name="Li X."/>
            <person name="Liu Y."/>
            <person name="Li H."/>
            <person name="Ning X."/>
            <person name="Lin Y."/>
            <person name="Zhao L."/>
            <person name="Xing Q."/>
            <person name="Dou J."/>
            <person name="Li Y."/>
            <person name="Mao J."/>
            <person name="Guo H."/>
            <person name="Dou H."/>
            <person name="Li T."/>
            <person name="Mu C."/>
            <person name="Jiang W."/>
            <person name="Fu Q."/>
            <person name="Fu X."/>
            <person name="Miao Y."/>
            <person name="Liu J."/>
            <person name="Yu Q."/>
            <person name="Li R."/>
            <person name="Liao H."/>
            <person name="Li X."/>
            <person name="Kong Y."/>
            <person name="Jiang Z."/>
            <person name="Chourrout D."/>
            <person name="Li R."/>
            <person name="Bao Z."/>
        </authorList>
    </citation>
    <scope>NUCLEOTIDE SEQUENCE [LARGE SCALE GENOMIC DNA]</scope>
    <source>
        <strain evidence="1 2">PY_sf001</strain>
    </source>
</reference>
<accession>A0A210PZS2</accession>
<sequence>MIPKLSWNKEEQGYISSSFMRNKNTARKTQSDIKIFTDYLMSHNEWRSPESIDSVQLADYMARSL</sequence>
<dbReference type="EMBL" id="NEDP02005326">
    <property type="protein sequence ID" value="OWF42001.1"/>
    <property type="molecule type" value="Genomic_DNA"/>
</dbReference>
<protein>
    <submittedName>
        <fullName evidence="1">Uncharacterized protein</fullName>
    </submittedName>
</protein>
<organism evidence="1 2">
    <name type="scientific">Mizuhopecten yessoensis</name>
    <name type="common">Japanese scallop</name>
    <name type="synonym">Patinopecten yessoensis</name>
    <dbReference type="NCBI Taxonomy" id="6573"/>
    <lineage>
        <taxon>Eukaryota</taxon>
        <taxon>Metazoa</taxon>
        <taxon>Spiralia</taxon>
        <taxon>Lophotrochozoa</taxon>
        <taxon>Mollusca</taxon>
        <taxon>Bivalvia</taxon>
        <taxon>Autobranchia</taxon>
        <taxon>Pteriomorphia</taxon>
        <taxon>Pectinida</taxon>
        <taxon>Pectinoidea</taxon>
        <taxon>Pectinidae</taxon>
        <taxon>Mizuhopecten</taxon>
    </lineage>
</organism>
<proteinExistence type="predicted"/>
<comment type="caution">
    <text evidence="1">The sequence shown here is derived from an EMBL/GenBank/DDBJ whole genome shotgun (WGS) entry which is preliminary data.</text>
</comment>
<evidence type="ECO:0000313" key="1">
    <source>
        <dbReference type="EMBL" id="OWF42001.1"/>
    </source>
</evidence>
<dbReference type="Proteomes" id="UP000242188">
    <property type="component" value="Unassembled WGS sequence"/>
</dbReference>
<name>A0A210PZS2_MIZYE</name>
<keyword evidence="2" id="KW-1185">Reference proteome</keyword>
<dbReference type="AlphaFoldDB" id="A0A210PZS2"/>
<evidence type="ECO:0000313" key="2">
    <source>
        <dbReference type="Proteomes" id="UP000242188"/>
    </source>
</evidence>
<gene>
    <name evidence="1" type="ORF">KP79_PYT11037</name>
</gene>